<gene>
    <name evidence="4" type="ORF">XFLAVUS301_50200</name>
</gene>
<dbReference type="InterPro" id="IPR006103">
    <property type="entry name" value="Glyco_hydro_2_cat"/>
</dbReference>
<evidence type="ECO:0000313" key="4">
    <source>
        <dbReference type="EMBL" id="GLI25346.1"/>
    </source>
</evidence>
<comment type="caution">
    <text evidence="4">The sequence shown here is derived from an EMBL/GenBank/DDBJ whole genome shotgun (WGS) entry which is preliminary data.</text>
</comment>
<feature type="chain" id="PRO_5040945098" description="Glycoside hydrolase family 2 catalytic domain-containing protein" evidence="2">
    <location>
        <begin position="28"/>
        <end position="418"/>
    </location>
</feature>
<feature type="domain" description="Glycoside hydrolase family 2 catalytic" evidence="3">
    <location>
        <begin position="103"/>
        <end position="164"/>
    </location>
</feature>
<evidence type="ECO:0000256" key="2">
    <source>
        <dbReference type="SAM" id="SignalP"/>
    </source>
</evidence>
<feature type="signal peptide" evidence="2">
    <location>
        <begin position="1"/>
        <end position="27"/>
    </location>
</feature>
<evidence type="ECO:0000256" key="1">
    <source>
        <dbReference type="SAM" id="MobiDB-lite"/>
    </source>
</evidence>
<dbReference type="Pfam" id="PF02836">
    <property type="entry name" value="Glyco_hydro_2_C"/>
    <property type="match status" value="1"/>
</dbReference>
<evidence type="ECO:0000259" key="3">
    <source>
        <dbReference type="Pfam" id="PF02836"/>
    </source>
</evidence>
<sequence>MKSVRHVFVLLLLALALSPALLRQAHASQVAVRGTEILVDGKPFIPLGASGETRFPDLKALGANTVRTYGQEPGEILDAAQRAGLKVIVGFWLAHPRLGFNYADRAAVNAQLEALRHMVERYRTHPALLMWGIGNEVEVELSPEEAQAVWPAIQEAARLVKTLDSQHPTMAVLAEVGQDKAAILKRNAPDIDVLGINGYGDGLLTAAGRARAQGWTGPIVLTELGAQGHWDAPKAAWGAPMEPTSSEKATRVRRYLMGAKQAGVGAMPFLWGQKQEVTPSWYSLLLPTGEWTETVEVMADLWGGKVPGGPNRAPRILALSLVGPSRFSTDGQTLVRLSATDPDGDPLKAEWQIMTETTARSVGGDPEPVPPSFPEGLHDPAPTGVRIFGLPPGRYRVFVTLRDGRGAAATGNIPFEIQ</sequence>
<dbReference type="SUPFAM" id="SSF51445">
    <property type="entry name" value="(Trans)glycosidases"/>
    <property type="match status" value="1"/>
</dbReference>
<name>A0A9W6CMM0_XANFL</name>
<reference evidence="4" key="1">
    <citation type="submission" date="2022-12" db="EMBL/GenBank/DDBJ databases">
        <title>Reference genome sequencing for broad-spectrum identification of bacterial and archaeal isolates by mass spectrometry.</title>
        <authorList>
            <person name="Sekiguchi Y."/>
            <person name="Tourlousse D.M."/>
        </authorList>
    </citation>
    <scope>NUCLEOTIDE SEQUENCE</scope>
    <source>
        <strain evidence="4">301</strain>
    </source>
</reference>
<dbReference type="EMBL" id="BSDO01000015">
    <property type="protein sequence ID" value="GLI25346.1"/>
    <property type="molecule type" value="Genomic_DNA"/>
</dbReference>
<accession>A0A9W6CMM0</accession>
<protein>
    <recommendedName>
        <fullName evidence="3">Glycoside hydrolase family 2 catalytic domain-containing protein</fullName>
    </recommendedName>
</protein>
<evidence type="ECO:0000313" key="5">
    <source>
        <dbReference type="Proteomes" id="UP001144397"/>
    </source>
</evidence>
<dbReference type="GO" id="GO:0004553">
    <property type="term" value="F:hydrolase activity, hydrolyzing O-glycosyl compounds"/>
    <property type="evidence" value="ECO:0007669"/>
    <property type="project" value="InterPro"/>
</dbReference>
<dbReference type="GO" id="GO:0005975">
    <property type="term" value="P:carbohydrate metabolic process"/>
    <property type="evidence" value="ECO:0007669"/>
    <property type="project" value="InterPro"/>
</dbReference>
<dbReference type="Proteomes" id="UP001144397">
    <property type="component" value="Unassembled WGS sequence"/>
</dbReference>
<dbReference type="AlphaFoldDB" id="A0A9W6CMM0"/>
<keyword evidence="2" id="KW-0732">Signal</keyword>
<organism evidence="4 5">
    <name type="scientific">Xanthobacter flavus</name>
    <dbReference type="NCBI Taxonomy" id="281"/>
    <lineage>
        <taxon>Bacteria</taxon>
        <taxon>Pseudomonadati</taxon>
        <taxon>Pseudomonadota</taxon>
        <taxon>Alphaproteobacteria</taxon>
        <taxon>Hyphomicrobiales</taxon>
        <taxon>Xanthobacteraceae</taxon>
        <taxon>Xanthobacter</taxon>
    </lineage>
</organism>
<feature type="region of interest" description="Disordered" evidence="1">
    <location>
        <begin position="360"/>
        <end position="384"/>
    </location>
</feature>
<dbReference type="InterPro" id="IPR017853">
    <property type="entry name" value="GH"/>
</dbReference>
<dbReference type="Gene3D" id="3.20.20.80">
    <property type="entry name" value="Glycosidases"/>
    <property type="match status" value="1"/>
</dbReference>
<proteinExistence type="predicted"/>